<protein>
    <submittedName>
        <fullName evidence="3">Cell wall hydrolase</fullName>
    </submittedName>
</protein>
<keyword evidence="1 3" id="KW-0378">Hydrolase</keyword>
<comment type="caution">
    <text evidence="3">The sequence shown here is derived from an EMBL/GenBank/DDBJ whole genome shotgun (WGS) entry which is preliminary data.</text>
</comment>
<dbReference type="InterPro" id="IPR050695">
    <property type="entry name" value="N-acetylmuramoyl_amidase_3"/>
</dbReference>
<dbReference type="Pfam" id="PF01520">
    <property type="entry name" value="Amidase_3"/>
    <property type="match status" value="1"/>
</dbReference>
<reference evidence="3 4" key="2">
    <citation type="submission" date="2020-01" db="EMBL/GenBank/DDBJ databases">
        <title>Clostridiaceae sp. nov. isolated from the gut of human by culturomics.</title>
        <authorList>
            <person name="Chang Y."/>
        </authorList>
    </citation>
    <scope>NUCLEOTIDE SEQUENCE [LARGE SCALE GENOMIC DNA]</scope>
    <source>
        <strain evidence="3 4">DONG20-135</strain>
    </source>
</reference>
<dbReference type="InterPro" id="IPR002508">
    <property type="entry name" value="MurNAc-LAA_cat"/>
</dbReference>
<dbReference type="Gene3D" id="3.40.630.40">
    <property type="entry name" value="Zn-dependent exopeptidases"/>
    <property type="match status" value="1"/>
</dbReference>
<evidence type="ECO:0000256" key="1">
    <source>
        <dbReference type="ARBA" id="ARBA00022801"/>
    </source>
</evidence>
<proteinExistence type="predicted"/>
<dbReference type="PANTHER" id="PTHR30404:SF0">
    <property type="entry name" value="N-ACETYLMURAMOYL-L-ALANINE AMIDASE AMIC"/>
    <property type="match status" value="1"/>
</dbReference>
<gene>
    <name evidence="3" type="ORF">GSF08_09065</name>
</gene>
<dbReference type="SUPFAM" id="SSF53187">
    <property type="entry name" value="Zn-dependent exopeptidases"/>
    <property type="match status" value="1"/>
</dbReference>
<accession>A0A6N8U7C4</accession>
<dbReference type="SMART" id="SM00646">
    <property type="entry name" value="Ami_3"/>
    <property type="match status" value="1"/>
</dbReference>
<dbReference type="AlphaFoldDB" id="A0A6N8U7C4"/>
<evidence type="ECO:0000259" key="2">
    <source>
        <dbReference type="SMART" id="SM00646"/>
    </source>
</evidence>
<dbReference type="Proteomes" id="UP000434036">
    <property type="component" value="Unassembled WGS sequence"/>
</dbReference>
<evidence type="ECO:0000313" key="3">
    <source>
        <dbReference type="EMBL" id="MXQ74086.1"/>
    </source>
</evidence>
<dbReference type="GO" id="GO:0008745">
    <property type="term" value="F:N-acetylmuramoyl-L-alanine amidase activity"/>
    <property type="evidence" value="ECO:0007669"/>
    <property type="project" value="InterPro"/>
</dbReference>
<dbReference type="PANTHER" id="PTHR30404">
    <property type="entry name" value="N-ACETYLMURAMOYL-L-ALANINE AMIDASE"/>
    <property type="match status" value="1"/>
</dbReference>
<dbReference type="CDD" id="cd02696">
    <property type="entry name" value="MurNAc-LAA"/>
    <property type="match status" value="1"/>
</dbReference>
<dbReference type="GO" id="GO:0030288">
    <property type="term" value="C:outer membrane-bounded periplasmic space"/>
    <property type="evidence" value="ECO:0007669"/>
    <property type="project" value="TreeGrafter"/>
</dbReference>
<dbReference type="EMBL" id="WUUQ01000003">
    <property type="protein sequence ID" value="MXQ74086.1"/>
    <property type="molecule type" value="Genomic_DNA"/>
</dbReference>
<organism evidence="3 4">
    <name type="scientific">Copranaerobaculum intestinale</name>
    <dbReference type="NCBI Taxonomy" id="2692629"/>
    <lineage>
        <taxon>Bacteria</taxon>
        <taxon>Bacillati</taxon>
        <taxon>Bacillota</taxon>
        <taxon>Erysipelotrichia</taxon>
        <taxon>Erysipelotrichales</taxon>
        <taxon>Erysipelotrichaceae</taxon>
        <taxon>Copranaerobaculum</taxon>
    </lineage>
</organism>
<feature type="domain" description="MurNAc-LAA" evidence="2">
    <location>
        <begin position="73"/>
        <end position="182"/>
    </location>
</feature>
<reference evidence="3 4" key="1">
    <citation type="submission" date="2019-12" db="EMBL/GenBank/DDBJ databases">
        <authorList>
            <person name="Yang R."/>
        </authorList>
    </citation>
    <scope>NUCLEOTIDE SEQUENCE [LARGE SCALE GENOMIC DNA]</scope>
    <source>
        <strain evidence="3 4">DONG20-135</strain>
    </source>
</reference>
<name>A0A6N8U7C4_9FIRM</name>
<dbReference type="GO" id="GO:0009253">
    <property type="term" value="P:peptidoglycan catabolic process"/>
    <property type="evidence" value="ECO:0007669"/>
    <property type="project" value="InterPro"/>
</dbReference>
<evidence type="ECO:0000313" key="4">
    <source>
        <dbReference type="Proteomes" id="UP000434036"/>
    </source>
</evidence>
<sequence length="191" mass="21606">MAIRIFIDQGHNPGTINAGAEANGLEEQDVTYWTGFLLAKFLRFDPRFEVRLSRNDPNEVIGTSATTSLQQRVTMANQWPADYFISIHANYNVNPNVNGSEVYVYRRDSDAFYLGEDVLDSIVQYVGTRDNFVRVNPALYVLRATAMPAILVELGYLTNTADAQLLRDDKFGFAYAIYIGLLRFFDLPCLN</sequence>
<keyword evidence="4" id="KW-1185">Reference proteome</keyword>
<dbReference type="RefSeq" id="WP_160625474.1">
    <property type="nucleotide sequence ID" value="NZ_WUUQ01000003.1"/>
</dbReference>